<comment type="caution">
    <text evidence="2">The sequence shown here is derived from an EMBL/GenBank/DDBJ whole genome shotgun (WGS) entry which is preliminary data.</text>
</comment>
<feature type="transmembrane region" description="Helical" evidence="1">
    <location>
        <begin position="44"/>
        <end position="65"/>
    </location>
</feature>
<organism evidence="2 3">
    <name type="scientific">Aliidiomarina iranensis</name>
    <dbReference type="NCBI Taxonomy" id="1434071"/>
    <lineage>
        <taxon>Bacteria</taxon>
        <taxon>Pseudomonadati</taxon>
        <taxon>Pseudomonadota</taxon>
        <taxon>Gammaproteobacteria</taxon>
        <taxon>Alteromonadales</taxon>
        <taxon>Idiomarinaceae</taxon>
        <taxon>Aliidiomarina</taxon>
    </lineage>
</organism>
<evidence type="ECO:0000313" key="3">
    <source>
        <dbReference type="Proteomes" id="UP000288395"/>
    </source>
</evidence>
<evidence type="ECO:0008006" key="4">
    <source>
        <dbReference type="Google" id="ProtNLM"/>
    </source>
</evidence>
<dbReference type="OrthoDB" id="6199344at2"/>
<evidence type="ECO:0000313" key="2">
    <source>
        <dbReference type="EMBL" id="RUO22226.1"/>
    </source>
</evidence>
<dbReference type="RefSeq" id="WP_126765609.1">
    <property type="nucleotide sequence ID" value="NZ_PIPJ01000002.1"/>
</dbReference>
<proteinExistence type="predicted"/>
<keyword evidence="1" id="KW-1133">Transmembrane helix</keyword>
<accession>A0A432VZQ1</accession>
<keyword evidence="3" id="KW-1185">Reference proteome</keyword>
<reference evidence="3" key="1">
    <citation type="journal article" date="2018" name="Front. Microbiol.">
        <title>Genome-Based Analysis Reveals the Taxonomy and Diversity of the Family Idiomarinaceae.</title>
        <authorList>
            <person name="Liu Y."/>
            <person name="Lai Q."/>
            <person name="Shao Z."/>
        </authorList>
    </citation>
    <scope>NUCLEOTIDE SEQUENCE [LARGE SCALE GENOMIC DNA]</scope>
    <source>
        <strain evidence="3">GBPy7</strain>
    </source>
</reference>
<protein>
    <recommendedName>
        <fullName evidence="4">DUF3185 domain-containing protein</fullName>
    </recommendedName>
</protein>
<keyword evidence="1" id="KW-0472">Membrane</keyword>
<sequence>MNKFVSLAILVAGLIILYFGWQERESALGQASEAITGQPTDNALWFLIIGAVLTIVGIGGVLTGLKKN</sequence>
<dbReference type="AlphaFoldDB" id="A0A432VZQ1"/>
<dbReference type="InterPro" id="IPR021521">
    <property type="entry name" value="DUF3185"/>
</dbReference>
<keyword evidence="1" id="KW-0812">Transmembrane</keyword>
<evidence type="ECO:0000256" key="1">
    <source>
        <dbReference type="SAM" id="Phobius"/>
    </source>
</evidence>
<dbReference type="Pfam" id="PF11381">
    <property type="entry name" value="DUF3185"/>
    <property type="match status" value="1"/>
</dbReference>
<name>A0A432VZQ1_9GAMM</name>
<gene>
    <name evidence="2" type="ORF">CWE08_03295</name>
</gene>
<dbReference type="EMBL" id="PIPJ01000002">
    <property type="protein sequence ID" value="RUO22226.1"/>
    <property type="molecule type" value="Genomic_DNA"/>
</dbReference>
<dbReference type="Proteomes" id="UP000288395">
    <property type="component" value="Unassembled WGS sequence"/>
</dbReference>